<dbReference type="RefSeq" id="WP_344644700.1">
    <property type="nucleotide sequence ID" value="NZ_BAAASS010000009.1"/>
</dbReference>
<gene>
    <name evidence="1" type="ORF">ACFPN6_12665</name>
</gene>
<evidence type="ECO:0000313" key="2">
    <source>
        <dbReference type="Proteomes" id="UP001596156"/>
    </source>
</evidence>
<keyword evidence="2" id="KW-1185">Reference proteome</keyword>
<proteinExistence type="predicted"/>
<organism evidence="1 2">
    <name type="scientific">Streptomyces fimbriatus</name>
    <dbReference type="NCBI Taxonomy" id="68197"/>
    <lineage>
        <taxon>Bacteria</taxon>
        <taxon>Bacillati</taxon>
        <taxon>Actinomycetota</taxon>
        <taxon>Actinomycetes</taxon>
        <taxon>Kitasatosporales</taxon>
        <taxon>Streptomycetaceae</taxon>
        <taxon>Streptomyces</taxon>
    </lineage>
</organism>
<comment type="caution">
    <text evidence="1">The sequence shown here is derived from an EMBL/GenBank/DDBJ whole genome shotgun (WGS) entry which is preliminary data.</text>
</comment>
<name>A0ABW0D7K9_STRFI</name>
<accession>A0ABW0D7K9</accession>
<dbReference type="Proteomes" id="UP001596156">
    <property type="component" value="Unassembled WGS sequence"/>
</dbReference>
<evidence type="ECO:0000313" key="1">
    <source>
        <dbReference type="EMBL" id="MFC5225437.1"/>
    </source>
</evidence>
<dbReference type="EMBL" id="JBHSKL010000012">
    <property type="protein sequence ID" value="MFC5225437.1"/>
    <property type="molecule type" value="Genomic_DNA"/>
</dbReference>
<reference evidence="2" key="1">
    <citation type="journal article" date="2019" name="Int. J. Syst. Evol. Microbiol.">
        <title>The Global Catalogue of Microorganisms (GCM) 10K type strain sequencing project: providing services to taxonomists for standard genome sequencing and annotation.</title>
        <authorList>
            <consortium name="The Broad Institute Genomics Platform"/>
            <consortium name="The Broad Institute Genome Sequencing Center for Infectious Disease"/>
            <person name="Wu L."/>
            <person name="Ma J."/>
        </authorList>
    </citation>
    <scope>NUCLEOTIDE SEQUENCE [LARGE SCALE GENOMIC DNA]</scope>
    <source>
        <strain evidence="2">CCM 8479</strain>
    </source>
</reference>
<protein>
    <submittedName>
        <fullName evidence="1">Uncharacterized protein</fullName>
    </submittedName>
</protein>
<sequence>MTASVLSAVTATAVGHALAVLVARRPLGCAISVRALVRRC</sequence>